<dbReference type="AlphaFoldDB" id="A0A4Y9ABV4"/>
<organism evidence="1 2">
    <name type="scientific">Lentibacillus salicampi</name>
    <dbReference type="NCBI Taxonomy" id="175306"/>
    <lineage>
        <taxon>Bacteria</taxon>
        <taxon>Bacillati</taxon>
        <taxon>Bacillota</taxon>
        <taxon>Bacilli</taxon>
        <taxon>Bacillales</taxon>
        <taxon>Bacillaceae</taxon>
        <taxon>Lentibacillus</taxon>
    </lineage>
</organism>
<reference evidence="1 2" key="1">
    <citation type="submission" date="2019-03" db="EMBL/GenBank/DDBJ databases">
        <title>Genome sequence of Lentibacillus salicampi ATCC BAA-719.</title>
        <authorList>
            <person name="Maclea K.S."/>
            <person name="Simoes Junior M."/>
        </authorList>
    </citation>
    <scope>NUCLEOTIDE SEQUENCE [LARGE SCALE GENOMIC DNA]</scope>
    <source>
        <strain evidence="1 2">ATCC BAA-719</strain>
    </source>
</reference>
<dbReference type="EMBL" id="SRHY01000023">
    <property type="protein sequence ID" value="TFJ92400.1"/>
    <property type="molecule type" value="Genomic_DNA"/>
</dbReference>
<accession>A0A4Y9ABV4</accession>
<sequence length="64" mass="7421">MNDAKFIKQGLYLQGLSVYEADISYIQNILFTIEQAQKSLNAFPDLNQEVPITVTDKRLMLWQN</sequence>
<evidence type="ECO:0000313" key="1">
    <source>
        <dbReference type="EMBL" id="TFJ92400.1"/>
    </source>
</evidence>
<dbReference type="RefSeq" id="WP_135110550.1">
    <property type="nucleotide sequence ID" value="NZ_SRHY01000023.1"/>
</dbReference>
<comment type="caution">
    <text evidence="1">The sequence shown here is derived from an EMBL/GenBank/DDBJ whole genome shotgun (WGS) entry which is preliminary data.</text>
</comment>
<dbReference type="OrthoDB" id="2939047at2"/>
<protein>
    <submittedName>
        <fullName evidence="1">Uncharacterized protein</fullName>
    </submittedName>
</protein>
<name>A0A4Y9ABV4_9BACI</name>
<dbReference type="Proteomes" id="UP000298484">
    <property type="component" value="Unassembled WGS sequence"/>
</dbReference>
<gene>
    <name evidence="1" type="ORF">E4U82_12710</name>
</gene>
<keyword evidence="2" id="KW-1185">Reference proteome</keyword>
<evidence type="ECO:0000313" key="2">
    <source>
        <dbReference type="Proteomes" id="UP000298484"/>
    </source>
</evidence>
<proteinExistence type="predicted"/>